<accession>A0A319C5A1</accession>
<dbReference type="OrthoDB" id="4507328at2759"/>
<reference evidence="2" key="1">
    <citation type="submission" date="2016-12" db="EMBL/GenBank/DDBJ databases">
        <title>The genomes of Aspergillus section Nigri reveals drivers in fungal speciation.</title>
        <authorList>
            <consortium name="DOE Joint Genome Institute"/>
            <person name="Vesth T.C."/>
            <person name="Nybo J."/>
            <person name="Theobald S."/>
            <person name="Brandl J."/>
            <person name="Frisvad J.C."/>
            <person name="Nielsen K.F."/>
            <person name="Lyhne E.K."/>
            <person name="Kogle M.E."/>
            <person name="Kuo A."/>
            <person name="Riley R."/>
            <person name="Clum A."/>
            <person name="Nolan M."/>
            <person name="Lipzen A."/>
            <person name="Salamov A."/>
            <person name="Henrissat B."/>
            <person name="Wiebenga A."/>
            <person name="De Vries R.P."/>
            <person name="Grigoriev I.V."/>
            <person name="Mortensen U.H."/>
            <person name="Andersen M.R."/>
            <person name="Baker S.E."/>
        </authorList>
    </citation>
    <scope>NUCLEOTIDE SEQUENCE [LARGE SCALE GENOMIC DNA]</scope>
    <source>
        <strain evidence="2">CBS 113365</strain>
    </source>
</reference>
<dbReference type="Proteomes" id="UP000248405">
    <property type="component" value="Unassembled WGS sequence"/>
</dbReference>
<dbReference type="GeneID" id="37212727"/>
<sequence>MASKEPTDWPSLATSTSKSEHPQQLALDLQLNTNAIPRHLDTSKGSRVLKPAIDHVKNLPISGPHLPFAATMSSSALFPDFDIGSVRGLCTSYITFPPMLIEMELEAYNSVKAEGQRVG</sequence>
<proteinExistence type="predicted"/>
<dbReference type="EMBL" id="KZ821620">
    <property type="protein sequence ID" value="PYH70608.1"/>
    <property type="molecule type" value="Genomic_DNA"/>
</dbReference>
<dbReference type="RefSeq" id="XP_025564402.1">
    <property type="nucleotide sequence ID" value="XM_025708135.1"/>
</dbReference>
<keyword evidence="3" id="KW-1185">Reference proteome</keyword>
<feature type="region of interest" description="Disordered" evidence="1">
    <location>
        <begin position="1"/>
        <end position="24"/>
    </location>
</feature>
<evidence type="ECO:0000313" key="2">
    <source>
        <dbReference type="EMBL" id="PYH70608.1"/>
    </source>
</evidence>
<dbReference type="AlphaFoldDB" id="A0A319C5A1"/>
<name>A0A319C5A1_ASPVC</name>
<evidence type="ECO:0000256" key="1">
    <source>
        <dbReference type="SAM" id="MobiDB-lite"/>
    </source>
</evidence>
<evidence type="ECO:0000313" key="3">
    <source>
        <dbReference type="Proteomes" id="UP000248405"/>
    </source>
</evidence>
<organism evidence="2 3">
    <name type="scientific">Aspergillus vadensis (strain CBS 113365 / IMI 142717 / IBT 24658)</name>
    <dbReference type="NCBI Taxonomy" id="1448311"/>
    <lineage>
        <taxon>Eukaryota</taxon>
        <taxon>Fungi</taxon>
        <taxon>Dikarya</taxon>
        <taxon>Ascomycota</taxon>
        <taxon>Pezizomycotina</taxon>
        <taxon>Eurotiomycetes</taxon>
        <taxon>Eurotiomycetidae</taxon>
        <taxon>Eurotiales</taxon>
        <taxon>Aspergillaceae</taxon>
        <taxon>Aspergillus</taxon>
        <taxon>Aspergillus subgen. Circumdati</taxon>
    </lineage>
</organism>
<protein>
    <submittedName>
        <fullName evidence="2">Uncharacterized protein</fullName>
    </submittedName>
</protein>
<gene>
    <name evidence="2" type="ORF">BO88DRAFT_413612</name>
</gene>